<sequence>MAELLPLDLVLALLGQDWRSVVIPKLDPGADLHVAAFQGLPCEVDELLTEVRRIQELAQLDDLGSGHDVVGLPLDCGEPFAHRNMLIPERCLAYRLHFFIGHGERYVSRHAEHGKSAHVVILRTSRAAPGVLASVIWWWVTVRRRRRRVRRRVVVATRFRWACIRVATRRGEAGDRHRAGLRR</sequence>
<dbReference type="EMBL" id="EU595751">
    <property type="protein sequence ID" value="ACD39259.1"/>
    <property type="molecule type" value="Genomic_DNA"/>
</dbReference>
<dbReference type="AlphaFoldDB" id="B3G2J7"/>
<reference evidence="2" key="1">
    <citation type="journal article" date="2008" name="Genomics">
        <title>Large-insert genome analysis technology detects structural variation in Pseudomonas aeruginosa clinical strains from cystic fibrosis patients.</title>
        <authorList>
            <person name="Hayden H.S."/>
            <person name="Gillett W."/>
            <person name="Saenphimmachak C."/>
            <person name="Lim R."/>
            <person name="Zhou Y."/>
            <person name="Jacobs M.A."/>
            <person name="Chang J."/>
            <person name="Rohmer L."/>
            <person name="D'Argenio D.A."/>
            <person name="Palmieri A."/>
            <person name="Levy R."/>
            <person name="Haugen E."/>
            <person name="Wong G.K."/>
            <person name="Brittnacher M.J."/>
            <person name="Burns J.L."/>
            <person name="Miller S.I."/>
            <person name="Olson M.V."/>
            <person name="Kaul R."/>
        </authorList>
    </citation>
    <scope>NUCLEOTIDE SEQUENCE</scope>
    <source>
        <strain evidence="2">PACS171b</strain>
    </source>
</reference>
<proteinExistence type="predicted"/>
<evidence type="ECO:0000313" key="2">
    <source>
        <dbReference type="EMBL" id="ACD39259.1"/>
    </source>
</evidence>
<feature type="transmembrane region" description="Helical" evidence="1">
    <location>
        <begin position="126"/>
        <end position="142"/>
    </location>
</feature>
<accession>B3G2J7</accession>
<gene>
    <name evidence="2" type="ORF">PACL_0471</name>
</gene>
<keyword evidence="1" id="KW-0812">Transmembrane</keyword>
<keyword evidence="1" id="KW-0472">Membrane</keyword>
<name>B3G2J7_PSEAI</name>
<evidence type="ECO:0000256" key="1">
    <source>
        <dbReference type="SAM" id="Phobius"/>
    </source>
</evidence>
<keyword evidence="1" id="KW-1133">Transmembrane helix</keyword>
<organism evidence="2">
    <name type="scientific">Pseudomonas aeruginosa</name>
    <dbReference type="NCBI Taxonomy" id="287"/>
    <lineage>
        <taxon>Bacteria</taxon>
        <taxon>Pseudomonadati</taxon>
        <taxon>Pseudomonadota</taxon>
        <taxon>Gammaproteobacteria</taxon>
        <taxon>Pseudomonadales</taxon>
        <taxon>Pseudomonadaceae</taxon>
        <taxon>Pseudomonas</taxon>
    </lineage>
</organism>
<protein>
    <submittedName>
        <fullName evidence="2">Uncharacterized protein</fullName>
    </submittedName>
</protein>